<dbReference type="RefSeq" id="WP_346024324.1">
    <property type="nucleotide sequence ID" value="NZ_BAAADA010000072.1"/>
</dbReference>
<gene>
    <name evidence="1" type="ORF">GCM10008936_08610</name>
</gene>
<protein>
    <recommendedName>
        <fullName evidence="3">SCP-2 sterol transfer family protein</fullName>
    </recommendedName>
</protein>
<accession>A0ABP3KJ90</accession>
<comment type="caution">
    <text evidence="1">The sequence shown here is derived from an EMBL/GenBank/DDBJ whole genome shotgun (WGS) entry which is preliminary data.</text>
</comment>
<organism evidence="1 2">
    <name type="scientific">Alkalibacterium indicireducens</name>
    <dbReference type="NCBI Taxonomy" id="398758"/>
    <lineage>
        <taxon>Bacteria</taxon>
        <taxon>Bacillati</taxon>
        <taxon>Bacillota</taxon>
        <taxon>Bacilli</taxon>
        <taxon>Lactobacillales</taxon>
        <taxon>Carnobacteriaceae</taxon>
        <taxon>Alkalibacterium</taxon>
    </lineage>
</organism>
<evidence type="ECO:0000313" key="1">
    <source>
        <dbReference type="EMBL" id="GAA0481082.1"/>
    </source>
</evidence>
<proteinExistence type="predicted"/>
<sequence length="126" mass="14349">MGDFFRNYVKEVDSVPEEIHGLLNDFPNAVFQLSPADLRLVSFNDGDNGSYIVFHSSGEVEAHTESEDSTLVIHLTETETDGVIINQFTYYLTTGEEHDTIQVRVNDEPIPFDLRVAMQQVRRPLF</sequence>
<keyword evidence="2" id="KW-1185">Reference proteome</keyword>
<evidence type="ECO:0008006" key="3">
    <source>
        <dbReference type="Google" id="ProtNLM"/>
    </source>
</evidence>
<reference evidence="2" key="1">
    <citation type="journal article" date="2019" name="Int. J. Syst. Evol. Microbiol.">
        <title>The Global Catalogue of Microorganisms (GCM) 10K type strain sequencing project: providing services to taxonomists for standard genome sequencing and annotation.</title>
        <authorList>
            <consortium name="The Broad Institute Genomics Platform"/>
            <consortium name="The Broad Institute Genome Sequencing Center for Infectious Disease"/>
            <person name="Wu L."/>
            <person name="Ma J."/>
        </authorList>
    </citation>
    <scope>NUCLEOTIDE SEQUENCE [LARGE SCALE GENOMIC DNA]</scope>
    <source>
        <strain evidence="2">JCM 14232</strain>
    </source>
</reference>
<evidence type="ECO:0000313" key="2">
    <source>
        <dbReference type="Proteomes" id="UP001410648"/>
    </source>
</evidence>
<dbReference type="Proteomes" id="UP001410648">
    <property type="component" value="Unassembled WGS sequence"/>
</dbReference>
<dbReference type="EMBL" id="BAAADA010000072">
    <property type="protein sequence ID" value="GAA0481082.1"/>
    <property type="molecule type" value="Genomic_DNA"/>
</dbReference>
<name>A0ABP3KJ90_9LACT</name>